<dbReference type="PANTHER" id="PTHR10182">
    <property type="entry name" value="CALCIUM-BINDING PROTEIN 39-RELATED"/>
    <property type="match status" value="1"/>
</dbReference>
<dbReference type="SUPFAM" id="SSF48371">
    <property type="entry name" value="ARM repeat"/>
    <property type="match status" value="1"/>
</dbReference>
<name>A0A0G4FIS5_9ALVE</name>
<evidence type="ECO:0000313" key="2">
    <source>
        <dbReference type="EMBL" id="CEM13648.1"/>
    </source>
</evidence>
<dbReference type="EMBL" id="CDMZ01000407">
    <property type="protein sequence ID" value="CEM13648.1"/>
    <property type="molecule type" value="Genomic_DNA"/>
</dbReference>
<dbReference type="PANTHER" id="PTHR10182:SF3">
    <property type="entry name" value="PROTEIN MO25"/>
    <property type="match status" value="1"/>
</dbReference>
<dbReference type="GO" id="GO:0043539">
    <property type="term" value="F:protein serine/threonine kinase activator activity"/>
    <property type="evidence" value="ECO:0007669"/>
    <property type="project" value="TreeGrafter"/>
</dbReference>
<comment type="similarity">
    <text evidence="1">Belongs to the Mo25 family.</text>
</comment>
<dbReference type="AlphaFoldDB" id="A0A0G4FIS5"/>
<dbReference type="Pfam" id="PF08569">
    <property type="entry name" value="Mo25"/>
    <property type="match status" value="1"/>
</dbReference>
<dbReference type="InterPro" id="IPR011989">
    <property type="entry name" value="ARM-like"/>
</dbReference>
<dbReference type="VEuPathDB" id="CryptoDB:Cvel_3386"/>
<dbReference type="InterPro" id="IPR016024">
    <property type="entry name" value="ARM-type_fold"/>
</dbReference>
<dbReference type="Gene3D" id="1.25.10.10">
    <property type="entry name" value="Leucine-rich Repeat Variant"/>
    <property type="match status" value="1"/>
</dbReference>
<gene>
    <name evidence="2" type="ORF">Cvel_3386</name>
</gene>
<accession>A0A0G4FIS5</accession>
<protein>
    <submittedName>
        <fullName evidence="2">Uncharacterized protein</fullName>
    </submittedName>
</protein>
<reference evidence="2" key="1">
    <citation type="submission" date="2014-11" db="EMBL/GenBank/DDBJ databases">
        <authorList>
            <person name="Otto D Thomas"/>
            <person name="Naeem Raeece"/>
        </authorList>
    </citation>
    <scope>NUCLEOTIDE SEQUENCE</scope>
</reference>
<evidence type="ECO:0000256" key="1">
    <source>
        <dbReference type="ARBA" id="ARBA00011012"/>
    </source>
</evidence>
<proteinExistence type="inferred from homology"/>
<organism evidence="2">
    <name type="scientific">Chromera velia CCMP2878</name>
    <dbReference type="NCBI Taxonomy" id="1169474"/>
    <lineage>
        <taxon>Eukaryota</taxon>
        <taxon>Sar</taxon>
        <taxon>Alveolata</taxon>
        <taxon>Colpodellida</taxon>
        <taxon>Chromeraceae</taxon>
        <taxon>Chromera</taxon>
    </lineage>
</organism>
<sequence length="393" mass="45411">MGQGNSVNLEELRKSTDEYLSAVDKRRDASSANLASPLSGSEMQAVEDTIQKRRDSVRLKLTSAVEALSAKTDGVLQREFFTSTENGIFFYLDNLHRMETAIKQQVAQAVDAMFKQEKYSVDAEGQEMDSPKSVRHVTNFSVLLLKENHHILDKMMDLMFNSASVEITATMICYMCVIDGAVKLMLDRGYPMKLMELGRNRKFDLSSQAFATLHNLMMAKPKIAAEWLSDDDIYVKFMCQWLKCVDQSENYVAQREVMSLMQEMFHEPEFYLPFTSVMMTEVSWWKLISDFFAYTDGQALKESCFHILKFYVALDSKLLHPEVKEIIRENHKKLAKHFDEFLLARQADQYYIYERKMLMPAFHRKFGDLKLQATGLSPDLNPQEEPPHDPTYP</sequence>
<dbReference type="InterPro" id="IPR013878">
    <property type="entry name" value="Mo25"/>
</dbReference>
<dbReference type="GO" id="GO:0035556">
    <property type="term" value="P:intracellular signal transduction"/>
    <property type="evidence" value="ECO:0007669"/>
    <property type="project" value="TreeGrafter"/>
</dbReference>